<dbReference type="Pfam" id="PF00392">
    <property type="entry name" value="GntR"/>
    <property type="match status" value="1"/>
</dbReference>
<keyword evidence="3" id="KW-0804">Transcription</keyword>
<dbReference type="SUPFAM" id="SSF48008">
    <property type="entry name" value="GntR ligand-binding domain-like"/>
    <property type="match status" value="1"/>
</dbReference>
<dbReference type="EMBL" id="FNEK01000014">
    <property type="protein sequence ID" value="SDJ22779.1"/>
    <property type="molecule type" value="Genomic_DNA"/>
</dbReference>
<keyword evidence="6" id="KW-1185">Reference proteome</keyword>
<sequence>MDAESSRVEKNAVSPVKIDRRSLHGEILTRLRTMIVEGDLAPGARINEVEICTQFGVSRTPLREALRSLASEGLVELVPSRGAVVREFSAKEVRDTIAVIRNMEEFACVTACAQASDAGIGEIRALHDAMEAAYEKGDRRHYYNLNQQIHTHLVDLADNSALSQVHETLQARMKRFRYAGHEGPENWARAIAEHRGMIEALEARDPDRLKAVIGQHLGAAWERVADMFAATQEGTKEKH</sequence>
<evidence type="ECO:0000256" key="1">
    <source>
        <dbReference type="ARBA" id="ARBA00023015"/>
    </source>
</evidence>
<dbReference type="PANTHER" id="PTHR43537">
    <property type="entry name" value="TRANSCRIPTIONAL REGULATOR, GNTR FAMILY"/>
    <property type="match status" value="1"/>
</dbReference>
<evidence type="ECO:0000313" key="6">
    <source>
        <dbReference type="Proteomes" id="UP000199382"/>
    </source>
</evidence>
<dbReference type="SMART" id="SM00895">
    <property type="entry name" value="FCD"/>
    <property type="match status" value="1"/>
</dbReference>
<dbReference type="InterPro" id="IPR036388">
    <property type="entry name" value="WH-like_DNA-bd_sf"/>
</dbReference>
<gene>
    <name evidence="5" type="ORF">SAMN04488026_101430</name>
</gene>
<evidence type="ECO:0000256" key="2">
    <source>
        <dbReference type="ARBA" id="ARBA00023125"/>
    </source>
</evidence>
<dbReference type="Gene3D" id="1.20.120.530">
    <property type="entry name" value="GntR ligand-binding domain-like"/>
    <property type="match status" value="1"/>
</dbReference>
<dbReference type="InterPro" id="IPR000524">
    <property type="entry name" value="Tscrpt_reg_HTH_GntR"/>
</dbReference>
<evidence type="ECO:0000259" key="4">
    <source>
        <dbReference type="PROSITE" id="PS50949"/>
    </source>
</evidence>
<dbReference type="InterPro" id="IPR008920">
    <property type="entry name" value="TF_FadR/GntR_C"/>
</dbReference>
<reference evidence="5 6" key="1">
    <citation type="submission" date="2016-10" db="EMBL/GenBank/DDBJ databases">
        <authorList>
            <person name="de Groot N.N."/>
        </authorList>
    </citation>
    <scope>NUCLEOTIDE SEQUENCE [LARGE SCALE GENOMIC DNA]</scope>
    <source>
        <strain evidence="5 6">DSM 25294</strain>
    </source>
</reference>
<dbReference type="CDD" id="cd07377">
    <property type="entry name" value="WHTH_GntR"/>
    <property type="match status" value="1"/>
</dbReference>
<dbReference type="RefSeq" id="WP_093153621.1">
    <property type="nucleotide sequence ID" value="NZ_FNEK01000014.1"/>
</dbReference>
<name>A0A1G8S0Q3_9RHOB</name>
<dbReference type="OrthoDB" id="8114900at2"/>
<dbReference type="STRING" id="571298.SAMN04488026_101430"/>
<dbReference type="GO" id="GO:0003700">
    <property type="term" value="F:DNA-binding transcription factor activity"/>
    <property type="evidence" value="ECO:0007669"/>
    <property type="project" value="InterPro"/>
</dbReference>
<organism evidence="5 6">
    <name type="scientific">Aliiruegeria lutimaris</name>
    <dbReference type="NCBI Taxonomy" id="571298"/>
    <lineage>
        <taxon>Bacteria</taxon>
        <taxon>Pseudomonadati</taxon>
        <taxon>Pseudomonadota</taxon>
        <taxon>Alphaproteobacteria</taxon>
        <taxon>Rhodobacterales</taxon>
        <taxon>Roseobacteraceae</taxon>
        <taxon>Aliiruegeria</taxon>
    </lineage>
</organism>
<protein>
    <submittedName>
        <fullName evidence="5">DNA-binding transcriptional regulator, GntR family</fullName>
    </submittedName>
</protein>
<accession>A0A1G8S0Q3</accession>
<dbReference type="InterPro" id="IPR011711">
    <property type="entry name" value="GntR_C"/>
</dbReference>
<dbReference type="Proteomes" id="UP000199382">
    <property type="component" value="Unassembled WGS sequence"/>
</dbReference>
<dbReference type="PANTHER" id="PTHR43537:SF50">
    <property type="entry name" value="TRANSCRIPTIONAL REGULATORY PROTEIN"/>
    <property type="match status" value="1"/>
</dbReference>
<dbReference type="GO" id="GO:0003677">
    <property type="term" value="F:DNA binding"/>
    <property type="evidence" value="ECO:0007669"/>
    <property type="project" value="UniProtKB-KW"/>
</dbReference>
<evidence type="ECO:0000313" key="5">
    <source>
        <dbReference type="EMBL" id="SDJ22779.1"/>
    </source>
</evidence>
<keyword evidence="2 5" id="KW-0238">DNA-binding</keyword>
<dbReference type="PRINTS" id="PR00035">
    <property type="entry name" value="HTHGNTR"/>
</dbReference>
<proteinExistence type="predicted"/>
<dbReference type="Gene3D" id="1.10.10.10">
    <property type="entry name" value="Winged helix-like DNA-binding domain superfamily/Winged helix DNA-binding domain"/>
    <property type="match status" value="1"/>
</dbReference>
<evidence type="ECO:0000256" key="3">
    <source>
        <dbReference type="ARBA" id="ARBA00023163"/>
    </source>
</evidence>
<dbReference type="PROSITE" id="PS50949">
    <property type="entry name" value="HTH_GNTR"/>
    <property type="match status" value="1"/>
</dbReference>
<dbReference type="SMART" id="SM00345">
    <property type="entry name" value="HTH_GNTR"/>
    <property type="match status" value="1"/>
</dbReference>
<feature type="domain" description="HTH gntR-type" evidence="4">
    <location>
        <begin position="21"/>
        <end position="88"/>
    </location>
</feature>
<dbReference type="InterPro" id="IPR036390">
    <property type="entry name" value="WH_DNA-bd_sf"/>
</dbReference>
<dbReference type="Pfam" id="PF07729">
    <property type="entry name" value="FCD"/>
    <property type="match status" value="1"/>
</dbReference>
<dbReference type="AlphaFoldDB" id="A0A1G8S0Q3"/>
<dbReference type="SUPFAM" id="SSF46785">
    <property type="entry name" value="Winged helix' DNA-binding domain"/>
    <property type="match status" value="1"/>
</dbReference>
<keyword evidence="1" id="KW-0805">Transcription regulation</keyword>